<evidence type="ECO:0000256" key="1">
    <source>
        <dbReference type="ARBA" id="ARBA00022801"/>
    </source>
</evidence>
<dbReference type="InterPro" id="IPR038718">
    <property type="entry name" value="SNF2-like_sf"/>
</dbReference>
<dbReference type="FunFam" id="3.40.50.300:FF:000533">
    <property type="entry name" value="Helicase, Snf2 family"/>
    <property type="match status" value="1"/>
</dbReference>
<evidence type="ECO:0000313" key="5">
    <source>
        <dbReference type="EMBL" id="ASU84155.1"/>
    </source>
</evidence>
<dbReference type="InterPro" id="IPR000330">
    <property type="entry name" value="SNF2_N"/>
</dbReference>
<dbReference type="Gene3D" id="3.40.50.10810">
    <property type="entry name" value="Tandem AAA-ATPase domain"/>
    <property type="match status" value="1"/>
</dbReference>
<dbReference type="Pfam" id="PF00176">
    <property type="entry name" value="SNF2-rel_dom"/>
    <property type="match status" value="1"/>
</dbReference>
<feature type="region of interest" description="Disordered" evidence="2">
    <location>
        <begin position="312"/>
        <end position="341"/>
    </location>
</feature>
<evidence type="ECO:0000259" key="4">
    <source>
        <dbReference type="PROSITE" id="PS51194"/>
    </source>
</evidence>
<dbReference type="SMART" id="SM00487">
    <property type="entry name" value="DEXDc"/>
    <property type="match status" value="1"/>
</dbReference>
<dbReference type="CDD" id="cd18793">
    <property type="entry name" value="SF2_C_SNF"/>
    <property type="match status" value="1"/>
</dbReference>
<proteinExistence type="predicted"/>
<dbReference type="GO" id="GO:0016787">
    <property type="term" value="F:hydrolase activity"/>
    <property type="evidence" value="ECO:0007669"/>
    <property type="project" value="UniProtKB-KW"/>
</dbReference>
<evidence type="ECO:0000313" key="6">
    <source>
        <dbReference type="Proteomes" id="UP000215005"/>
    </source>
</evidence>
<dbReference type="InterPro" id="IPR001650">
    <property type="entry name" value="Helicase_C-like"/>
</dbReference>
<dbReference type="OrthoDB" id="9760715at2"/>
<dbReference type="SUPFAM" id="SSF52540">
    <property type="entry name" value="P-loop containing nucleoside triphosphate hydrolases"/>
    <property type="match status" value="2"/>
</dbReference>
<keyword evidence="5" id="KW-0347">Helicase</keyword>
<dbReference type="Pfam" id="PF00271">
    <property type="entry name" value="Helicase_C"/>
    <property type="match status" value="1"/>
</dbReference>
<dbReference type="GO" id="GO:0004386">
    <property type="term" value="F:helicase activity"/>
    <property type="evidence" value="ECO:0007669"/>
    <property type="project" value="UniProtKB-KW"/>
</dbReference>
<dbReference type="KEGG" id="ngv:CDO52_16385"/>
<dbReference type="GO" id="GO:0005524">
    <property type="term" value="F:ATP binding"/>
    <property type="evidence" value="ECO:0007669"/>
    <property type="project" value="InterPro"/>
</dbReference>
<dbReference type="InterPro" id="IPR022138">
    <property type="entry name" value="DUF3670"/>
</dbReference>
<reference evidence="5 6" key="1">
    <citation type="submission" date="2017-08" db="EMBL/GenBank/DDBJ databases">
        <title>The complete genome sequence of Nocardiopsis gilva YIM 90087.</title>
        <authorList>
            <person name="Yin M."/>
            <person name="Tang S."/>
        </authorList>
    </citation>
    <scope>NUCLEOTIDE SEQUENCE [LARGE SCALE GENOMIC DNA]</scope>
    <source>
        <strain evidence="5 6">YIM 90087</strain>
    </source>
</reference>
<keyword evidence="5" id="KW-0067">ATP-binding</keyword>
<dbReference type="PROSITE" id="PS51192">
    <property type="entry name" value="HELICASE_ATP_BIND_1"/>
    <property type="match status" value="1"/>
</dbReference>
<dbReference type="CDD" id="cd18012">
    <property type="entry name" value="DEXQc_arch_SWI2_SNF2"/>
    <property type="match status" value="1"/>
</dbReference>
<evidence type="ECO:0000256" key="2">
    <source>
        <dbReference type="SAM" id="MobiDB-lite"/>
    </source>
</evidence>
<dbReference type="AlphaFoldDB" id="A0A223S7P4"/>
<protein>
    <submittedName>
        <fullName evidence="5">ATP-dependent helicase</fullName>
    </submittedName>
</protein>
<keyword evidence="6" id="KW-1185">Reference proteome</keyword>
<dbReference type="EMBL" id="CP022753">
    <property type="protein sequence ID" value="ASU84155.1"/>
    <property type="molecule type" value="Genomic_DNA"/>
</dbReference>
<dbReference type="InterPro" id="IPR049730">
    <property type="entry name" value="SNF2/RAD54-like_C"/>
</dbReference>
<organism evidence="5 6">
    <name type="scientific">Nocardiopsis gilva YIM 90087</name>
    <dbReference type="NCBI Taxonomy" id="1235441"/>
    <lineage>
        <taxon>Bacteria</taxon>
        <taxon>Bacillati</taxon>
        <taxon>Actinomycetota</taxon>
        <taxon>Actinomycetes</taxon>
        <taxon>Streptosporangiales</taxon>
        <taxon>Nocardiopsidaceae</taxon>
        <taxon>Nocardiopsis</taxon>
    </lineage>
</organism>
<sequence length="1067" mass="114447">MEIKGETEVLVLHGLWESAAGDGTADGAGSLVLWGEDATLPARTVSRATIRPHPYAAAEARLRAAITSLTGAPDARAASAAEVDLLLPGSPTHPLPSPALGPVASAPTVSAPRLRRWRIAGVRIPPATAARMLTGLMRASKAHTGSPTAQSMGDLALGPGLHHLIAVHEFAARLASEGRVLPRIIGDPPRARWRPVLSGPGTRHLTALIGALPPVARAHLDPEGTGAGELVLAALHDLLDATARDRLGSLGPGQRRGRSALTTALTNQDGAYQPAAETAALAAQLRDWHHAAQRPRGRARLLFRLIEPERNDSEEAAAPKSGASQDDSDAGTGAVSGRPAPGGEVWRVEFWVQSDADPSLQLSLADLWLGEGSTWLPDDVESTVLRDLSRAARHYPAVHSALRELAPSAITMGTGGAYAFIRDVAPRLSAAGFAVVLPEWTGRGALGLRLTAREQQPSPGRGGISPTDLVDFSFDAVLGDETVDLEELAQLARLKQPLIRLRGRWVEVDPAHLRTALDFLRRRGNGTMRRDEALRAAMAPDAAPLPVTDVDADGALGALLSGATEQRLTPMSTPADFDGSLRPYQQRGAAWLRFLGSLGLGAILADDMGLGKTVQLLALLTQERAEETTSETPAPGPTLLICPVSLVGNWQREAARFAPDLRVHIHHDPSRPHGNALARIVGVSDLIVTTYGVVLRDADELAAMPWHRVVCDEAQAIKNSGTRQARAVRGLNADCRIALTGTPVENNLGELWSIMEFANPGLLGSEAAFRQGIAGRVEREASEAGSVGGGESTALLKRMTGPFILRRLKTDRSIISDLPEKHEMRTWCTLTPEQASLYKAAVDDMTERIDGADGIQRKGLVLATMARLKQICNHPAQFLGDGSELAGRSGKLERLAGLLSEALAEGDKALCFTQYTALGDRWSPYLAARLGREVLWLHGGTPRARREEMMERFQTSTEPMVFLLSLKAAGTGLNLTAANQVVHIDRWWNPAVEDQATDRAFRIGQRRDVQVRKLVCVGTLEERVDEMIERKKALAQGVIATGEDWLTELSTEQLREVIRLAPEAVAR</sequence>
<dbReference type="SMART" id="SM00490">
    <property type="entry name" value="HELICc"/>
    <property type="match status" value="1"/>
</dbReference>
<dbReference type="RefSeq" id="WP_017617789.1">
    <property type="nucleotide sequence ID" value="NZ_ANBG01000105.1"/>
</dbReference>
<dbReference type="Proteomes" id="UP000215005">
    <property type="component" value="Chromosome"/>
</dbReference>
<dbReference type="InterPro" id="IPR027417">
    <property type="entry name" value="P-loop_NTPase"/>
</dbReference>
<dbReference type="Gene3D" id="3.40.50.300">
    <property type="entry name" value="P-loop containing nucleotide triphosphate hydrolases"/>
    <property type="match status" value="1"/>
</dbReference>
<accession>A0A223S7P4</accession>
<evidence type="ECO:0000259" key="3">
    <source>
        <dbReference type="PROSITE" id="PS51192"/>
    </source>
</evidence>
<feature type="domain" description="Helicase C-terminal" evidence="4">
    <location>
        <begin position="891"/>
        <end position="1050"/>
    </location>
</feature>
<dbReference type="PROSITE" id="PS51194">
    <property type="entry name" value="HELICASE_CTER"/>
    <property type="match status" value="1"/>
</dbReference>
<name>A0A223S7P4_9ACTN</name>
<gene>
    <name evidence="5" type="ORF">CDO52_16385</name>
</gene>
<feature type="domain" description="Helicase ATP-binding" evidence="3">
    <location>
        <begin position="593"/>
        <end position="761"/>
    </location>
</feature>
<keyword evidence="5" id="KW-0547">Nucleotide-binding</keyword>
<dbReference type="InterPro" id="IPR014001">
    <property type="entry name" value="Helicase_ATP-bd"/>
</dbReference>
<keyword evidence="1" id="KW-0378">Hydrolase</keyword>
<dbReference type="Pfam" id="PF12419">
    <property type="entry name" value="DUF3670"/>
    <property type="match status" value="1"/>
</dbReference>
<dbReference type="PANTHER" id="PTHR10799">
    <property type="entry name" value="SNF2/RAD54 HELICASE FAMILY"/>
    <property type="match status" value="1"/>
</dbReference>